<protein>
    <submittedName>
        <fullName evidence="1">Uncharacterized protein</fullName>
    </submittedName>
</protein>
<name>A0A6I3JGY8_9ACTN</name>
<gene>
    <name evidence="1" type="ORF">GGQ22_19145</name>
</gene>
<proteinExistence type="predicted"/>
<reference evidence="1 2" key="1">
    <citation type="submission" date="2019-10" db="EMBL/GenBank/DDBJ databases">
        <title>Nocardioides novel species isolated from the excrement of Marmot.</title>
        <authorList>
            <person name="Zhang G."/>
        </authorList>
    </citation>
    <scope>NUCLEOTIDE SEQUENCE [LARGE SCALE GENOMIC DNA]</scope>
    <source>
        <strain evidence="2">zg-579</strain>
    </source>
</reference>
<dbReference type="AlphaFoldDB" id="A0A6I3JGY8"/>
<organism evidence="1 2">
    <name type="scientific">Nocardioides marmotae</name>
    <dbReference type="NCBI Taxonomy" id="2663857"/>
    <lineage>
        <taxon>Bacteria</taxon>
        <taxon>Bacillati</taxon>
        <taxon>Actinomycetota</taxon>
        <taxon>Actinomycetes</taxon>
        <taxon>Propionibacteriales</taxon>
        <taxon>Nocardioidaceae</taxon>
        <taxon>Nocardioides</taxon>
    </lineage>
</organism>
<accession>A0A6I3JGY8</accession>
<sequence length="143" mass="15524">MLAWAETSVGLVGGTREALYLPGRRLAWEEVESAHWDRDTTELLVREVGPPGVPSPVHRILLAEPGRLLELVRERVSASVVLTRHVPVSRGRGLRVVARRPASGDRALTWGYVLDEGLDPADPAVREAAERGLAAARAEVEPG</sequence>
<dbReference type="EMBL" id="WLCI01000020">
    <property type="protein sequence ID" value="MTB97188.1"/>
    <property type="molecule type" value="Genomic_DNA"/>
</dbReference>
<evidence type="ECO:0000313" key="1">
    <source>
        <dbReference type="EMBL" id="MTB97188.1"/>
    </source>
</evidence>
<dbReference type="Proteomes" id="UP000433406">
    <property type="component" value="Unassembled WGS sequence"/>
</dbReference>
<keyword evidence="2" id="KW-1185">Reference proteome</keyword>
<comment type="caution">
    <text evidence="1">The sequence shown here is derived from an EMBL/GenBank/DDBJ whole genome shotgun (WGS) entry which is preliminary data.</text>
</comment>
<evidence type="ECO:0000313" key="2">
    <source>
        <dbReference type="Proteomes" id="UP000433406"/>
    </source>
</evidence>